<proteinExistence type="predicted"/>
<accession>A0A133YC79</accession>
<name>A0A133YC79_9FIRM</name>
<dbReference type="Proteomes" id="UP000070080">
    <property type="component" value="Unassembled WGS sequence"/>
</dbReference>
<evidence type="ECO:0000313" key="2">
    <source>
        <dbReference type="Proteomes" id="UP000070080"/>
    </source>
</evidence>
<protein>
    <submittedName>
        <fullName evidence="1">Uncharacterized protein</fullName>
    </submittedName>
</protein>
<dbReference type="EMBL" id="LSCV01000025">
    <property type="protein sequence ID" value="KXB40792.1"/>
    <property type="molecule type" value="Genomic_DNA"/>
</dbReference>
<sequence>MFSAITVVVVSSIGKRLKKCGENFDAFLSKIDMILARIANLSKLSIRFLC</sequence>
<comment type="caution">
    <text evidence="1">The sequence shown here is derived from an EMBL/GenBank/DDBJ whole genome shotgun (WGS) entry which is preliminary data.</text>
</comment>
<reference evidence="2" key="1">
    <citation type="submission" date="2016-01" db="EMBL/GenBank/DDBJ databases">
        <authorList>
            <person name="Mitreva M."/>
            <person name="Pepin K.H."/>
            <person name="Mihindukulasuriya K.A."/>
            <person name="Fulton R."/>
            <person name="Fronick C."/>
            <person name="O'Laughlin M."/>
            <person name="Miner T."/>
            <person name="Herter B."/>
            <person name="Rosa B.A."/>
            <person name="Cordes M."/>
            <person name="Tomlinson C."/>
            <person name="Wollam A."/>
            <person name="Palsikar V.B."/>
            <person name="Mardis E.R."/>
            <person name="Wilson R.K."/>
        </authorList>
    </citation>
    <scope>NUCLEOTIDE SEQUENCE [LARGE SCALE GENOMIC DNA]</scope>
    <source>
        <strain evidence="2">KA00274</strain>
    </source>
</reference>
<dbReference type="AlphaFoldDB" id="A0A133YC79"/>
<gene>
    <name evidence="1" type="ORF">HMPREF1872_00823</name>
</gene>
<evidence type="ECO:0000313" key="1">
    <source>
        <dbReference type="EMBL" id="KXB40792.1"/>
    </source>
</evidence>
<keyword evidence="2" id="KW-1185">Reference proteome</keyword>
<organism evidence="1 2">
    <name type="scientific">Amygdalobacter nucleatus</name>
    <dbReference type="NCBI Taxonomy" id="3029274"/>
    <lineage>
        <taxon>Bacteria</taxon>
        <taxon>Bacillati</taxon>
        <taxon>Bacillota</taxon>
        <taxon>Clostridia</taxon>
        <taxon>Eubacteriales</taxon>
        <taxon>Oscillospiraceae</taxon>
        <taxon>Amygdalobacter</taxon>
    </lineage>
</organism>